<feature type="compositionally biased region" description="Basic residues" evidence="1">
    <location>
        <begin position="34"/>
        <end position="49"/>
    </location>
</feature>
<reference evidence="2" key="1">
    <citation type="submission" date="2013-07" db="EMBL/GenBank/DDBJ databases">
        <authorList>
            <person name="Geib S."/>
        </authorList>
    </citation>
    <scope>NUCLEOTIDE SEQUENCE</scope>
</reference>
<dbReference type="EMBL" id="GAMC01012848">
    <property type="protein sequence ID" value="JAB93707.1"/>
    <property type="molecule type" value="mRNA"/>
</dbReference>
<proteinExistence type="evidence at transcript level"/>
<reference evidence="2" key="2">
    <citation type="journal article" date="2014" name="BMC Genomics">
        <title>A genomic perspective to assessing quality of mass-reared SIT flies used in Mediterranean fruit fly (Ceratitis capitata) eradication in California.</title>
        <authorList>
            <person name="Calla B."/>
            <person name="Hall B."/>
            <person name="Hou S."/>
            <person name="Geib S.M."/>
        </authorList>
    </citation>
    <scope>NUCLEOTIDE SEQUENCE</scope>
</reference>
<name>W8B546_CERCA</name>
<dbReference type="AlphaFoldDB" id="W8B546"/>
<feature type="region of interest" description="Disordered" evidence="1">
    <location>
        <begin position="34"/>
        <end position="65"/>
    </location>
</feature>
<protein>
    <submittedName>
        <fullName evidence="2">Uncharacterized protein</fullName>
    </submittedName>
</protein>
<evidence type="ECO:0000313" key="2">
    <source>
        <dbReference type="EMBL" id="JAB93707.1"/>
    </source>
</evidence>
<organism evidence="2">
    <name type="scientific">Ceratitis capitata</name>
    <name type="common">Mediterranean fruit fly</name>
    <name type="synonym">Tephritis capitata</name>
    <dbReference type="NCBI Taxonomy" id="7213"/>
    <lineage>
        <taxon>Eukaryota</taxon>
        <taxon>Metazoa</taxon>
        <taxon>Ecdysozoa</taxon>
        <taxon>Arthropoda</taxon>
        <taxon>Hexapoda</taxon>
        <taxon>Insecta</taxon>
        <taxon>Pterygota</taxon>
        <taxon>Neoptera</taxon>
        <taxon>Endopterygota</taxon>
        <taxon>Diptera</taxon>
        <taxon>Brachycera</taxon>
        <taxon>Muscomorpha</taxon>
        <taxon>Tephritoidea</taxon>
        <taxon>Tephritidae</taxon>
        <taxon>Ceratitis</taxon>
        <taxon>Ceratitis</taxon>
    </lineage>
</organism>
<evidence type="ECO:0000256" key="1">
    <source>
        <dbReference type="SAM" id="MobiDB-lite"/>
    </source>
</evidence>
<accession>W8B546</accession>
<sequence>MPLLSGYTCSDQEENGDDGNFNVAGDNVGVGVFKWHKRRPKSHRQKNQNKKSQTAHAKKRAPAAQTTNCTVAHGEFPVNSINLDDAVHAFVLHVCTCTYTYVCI</sequence>